<dbReference type="GO" id="GO:0003677">
    <property type="term" value="F:DNA binding"/>
    <property type="evidence" value="ECO:0007669"/>
    <property type="project" value="UniProtKB-KW"/>
</dbReference>
<feature type="domain" description="HTH LytTR-type" evidence="9">
    <location>
        <begin position="133"/>
        <end position="232"/>
    </location>
</feature>
<dbReference type="SMART" id="SM00448">
    <property type="entry name" value="REC"/>
    <property type="match status" value="1"/>
</dbReference>
<name>A0A426DE49_9FIRM</name>
<feature type="domain" description="Response regulatory" evidence="8">
    <location>
        <begin position="2"/>
        <end position="123"/>
    </location>
</feature>
<comment type="function">
    <text evidence="5">May play the central regulatory role in sporulation. It may be an element of the effector pathway responsible for the activation of sporulation genes in response to nutritional stress. Spo0A may act in concert with spo0H (a sigma factor) to control the expression of some genes that are critical to the sporulation process.</text>
</comment>
<dbReference type="Proteomes" id="UP000274920">
    <property type="component" value="Unassembled WGS sequence"/>
</dbReference>
<dbReference type="EMBL" id="RHJS01000002">
    <property type="protein sequence ID" value="RRK31025.1"/>
    <property type="molecule type" value="Genomic_DNA"/>
</dbReference>
<evidence type="ECO:0000256" key="2">
    <source>
        <dbReference type="ARBA" id="ARBA00022490"/>
    </source>
</evidence>
<organism evidence="10 11">
    <name type="scientific">Schaedlerella arabinosiphila</name>
    <dbReference type="NCBI Taxonomy" id="2044587"/>
    <lineage>
        <taxon>Bacteria</taxon>
        <taxon>Bacillati</taxon>
        <taxon>Bacillota</taxon>
        <taxon>Clostridia</taxon>
        <taxon>Lachnospirales</taxon>
        <taxon>Lachnospiraceae</taxon>
        <taxon>Schaedlerella</taxon>
    </lineage>
</organism>
<dbReference type="InterPro" id="IPR046947">
    <property type="entry name" value="LytR-like"/>
</dbReference>
<evidence type="ECO:0000256" key="3">
    <source>
        <dbReference type="ARBA" id="ARBA00023012"/>
    </source>
</evidence>
<keyword evidence="10" id="KW-0238">DNA-binding</keyword>
<evidence type="ECO:0000256" key="7">
    <source>
        <dbReference type="PROSITE-ProRule" id="PRU00169"/>
    </source>
</evidence>
<evidence type="ECO:0000313" key="10">
    <source>
        <dbReference type="EMBL" id="RRK31025.1"/>
    </source>
</evidence>
<dbReference type="PANTHER" id="PTHR37299">
    <property type="entry name" value="TRANSCRIPTIONAL REGULATOR-RELATED"/>
    <property type="match status" value="1"/>
</dbReference>
<dbReference type="AlphaFoldDB" id="A0A426DE49"/>
<dbReference type="CDD" id="cd00156">
    <property type="entry name" value="REC"/>
    <property type="match status" value="1"/>
</dbReference>
<dbReference type="Pfam" id="PF04397">
    <property type="entry name" value="LytTR"/>
    <property type="match status" value="1"/>
</dbReference>
<dbReference type="InterPro" id="IPR011006">
    <property type="entry name" value="CheY-like_superfamily"/>
</dbReference>
<accession>A0A426DE49</accession>
<evidence type="ECO:0000256" key="5">
    <source>
        <dbReference type="ARBA" id="ARBA00024867"/>
    </source>
</evidence>
<dbReference type="PROSITE" id="PS50930">
    <property type="entry name" value="HTH_LYTTR"/>
    <property type="match status" value="1"/>
</dbReference>
<dbReference type="PANTHER" id="PTHR37299:SF3">
    <property type="entry name" value="STAGE 0 SPORULATION PROTEIN A HOMOLOG"/>
    <property type="match status" value="1"/>
</dbReference>
<comment type="caution">
    <text evidence="10">The sequence shown here is derived from an EMBL/GenBank/DDBJ whole genome shotgun (WGS) entry which is preliminary data.</text>
</comment>
<keyword evidence="4" id="KW-0010">Activator</keyword>
<keyword evidence="11" id="KW-1185">Reference proteome</keyword>
<dbReference type="GO" id="GO:0000156">
    <property type="term" value="F:phosphorelay response regulator activity"/>
    <property type="evidence" value="ECO:0007669"/>
    <property type="project" value="InterPro"/>
</dbReference>
<comment type="function">
    <text evidence="6">Required for high-level post-exponential phase expression of a series of secreted proteins.</text>
</comment>
<dbReference type="SUPFAM" id="SSF52172">
    <property type="entry name" value="CheY-like"/>
    <property type="match status" value="1"/>
</dbReference>
<keyword evidence="3" id="KW-0902">Two-component regulatory system</keyword>
<dbReference type="InterPro" id="IPR007492">
    <property type="entry name" value="LytTR_DNA-bd_dom"/>
</dbReference>
<proteinExistence type="predicted"/>
<dbReference type="InterPro" id="IPR001789">
    <property type="entry name" value="Sig_transdc_resp-reg_receiver"/>
</dbReference>
<dbReference type="PROSITE" id="PS50110">
    <property type="entry name" value="RESPONSE_REGULATORY"/>
    <property type="match status" value="1"/>
</dbReference>
<evidence type="ECO:0000259" key="8">
    <source>
        <dbReference type="PROSITE" id="PS50110"/>
    </source>
</evidence>
<evidence type="ECO:0000256" key="1">
    <source>
        <dbReference type="ARBA" id="ARBA00018672"/>
    </source>
</evidence>
<dbReference type="RefSeq" id="WP_125126776.1">
    <property type="nucleotide sequence ID" value="NZ_RHJS01000002.1"/>
</dbReference>
<gene>
    <name evidence="10" type="ORF">EBB54_06295</name>
</gene>
<dbReference type="Pfam" id="PF00072">
    <property type="entry name" value="Response_reg"/>
    <property type="match status" value="1"/>
</dbReference>
<evidence type="ECO:0000256" key="4">
    <source>
        <dbReference type="ARBA" id="ARBA00023159"/>
    </source>
</evidence>
<evidence type="ECO:0000313" key="11">
    <source>
        <dbReference type="Proteomes" id="UP000274920"/>
    </source>
</evidence>
<evidence type="ECO:0000256" key="6">
    <source>
        <dbReference type="ARBA" id="ARBA00037164"/>
    </source>
</evidence>
<dbReference type="Gene3D" id="3.40.50.2300">
    <property type="match status" value="1"/>
</dbReference>
<keyword evidence="7" id="KW-0597">Phosphoprotein</keyword>
<feature type="modified residue" description="4-aspartylphosphate" evidence="7">
    <location>
        <position position="58"/>
    </location>
</feature>
<reference evidence="10" key="1">
    <citation type="submission" date="2018-10" db="EMBL/GenBank/DDBJ databases">
        <title>Schaedlerella arabinophila gen. nov. sp. nov., isolated from the mouse intestinal tract and comparative analysis with the genome of the closely related altered Schaedler flora strain ASF502.</title>
        <authorList>
            <person name="Miyake S."/>
            <person name="Soh M."/>
            <person name="Seedorf H."/>
        </authorList>
    </citation>
    <scope>NUCLEOTIDE SEQUENCE [LARGE SCALE GENOMIC DNA]</scope>
    <source>
        <strain evidence="10">DSM 106076</strain>
    </source>
</reference>
<dbReference type="Gene3D" id="2.40.50.1020">
    <property type="entry name" value="LytTr DNA-binding domain"/>
    <property type="match status" value="1"/>
</dbReference>
<keyword evidence="2" id="KW-0963">Cytoplasm</keyword>
<dbReference type="SMART" id="SM00850">
    <property type="entry name" value="LytTR"/>
    <property type="match status" value="1"/>
</dbReference>
<sequence>MRAMICDDEKNTCTELEQILISYTLERGVKLDVDVFFSGDSMISYLREKEAPDILFLDIELPGADGVVVGDYIRSVLENEQVYIIYISSKEQYALRLFQNRPFDFLIKPLEKETIFHVLDKIYRLAGKSNHCFEYQNKGNVFRIPYGDILYFQSVDRKIQTVMRKEMRSFYGKLADIGKKLPEAVFLGIHKSYLINYNYVKEYTYEWVKMINGDILNISKVNRAAVRRKILERETDEFRN</sequence>
<protein>
    <recommendedName>
        <fullName evidence="1">Stage 0 sporulation protein A homolog</fullName>
    </recommendedName>
</protein>
<evidence type="ECO:0000259" key="9">
    <source>
        <dbReference type="PROSITE" id="PS50930"/>
    </source>
</evidence>